<feature type="compositionally biased region" description="Basic residues" evidence="1">
    <location>
        <begin position="207"/>
        <end position="229"/>
    </location>
</feature>
<protein>
    <submittedName>
        <fullName evidence="2">Acetoacetyl-CoA synthetase</fullName>
        <ecNumber evidence="2">6.2.1.16</ecNumber>
    </submittedName>
</protein>
<organism evidence="2">
    <name type="scientific">uncultured Thermomicrobiales bacterium</name>
    <dbReference type="NCBI Taxonomy" id="1645740"/>
    <lineage>
        <taxon>Bacteria</taxon>
        <taxon>Pseudomonadati</taxon>
        <taxon>Thermomicrobiota</taxon>
        <taxon>Thermomicrobia</taxon>
        <taxon>Thermomicrobiales</taxon>
        <taxon>environmental samples</taxon>
    </lineage>
</organism>
<proteinExistence type="predicted"/>
<feature type="compositionally biased region" description="Gly residues" evidence="1">
    <location>
        <begin position="57"/>
        <end position="69"/>
    </location>
</feature>
<dbReference type="AlphaFoldDB" id="A0A6J4VK65"/>
<dbReference type="EMBL" id="CADCWL010000226">
    <property type="protein sequence ID" value="CAA9581662.1"/>
    <property type="molecule type" value="Genomic_DNA"/>
</dbReference>
<keyword evidence="2" id="KW-0436">Ligase</keyword>
<feature type="compositionally biased region" description="Basic residues" evidence="1">
    <location>
        <begin position="104"/>
        <end position="124"/>
    </location>
</feature>
<dbReference type="GO" id="GO:0030729">
    <property type="term" value="F:acetoacetate-CoA ligase activity"/>
    <property type="evidence" value="ECO:0007669"/>
    <property type="project" value="UniProtKB-EC"/>
</dbReference>
<evidence type="ECO:0000313" key="2">
    <source>
        <dbReference type="EMBL" id="CAA9581662.1"/>
    </source>
</evidence>
<sequence length="322" mass="37248">GNARRRVRRQECCRRRRRLDPNQGVPGPEPPRALHRACRDARLRRPAPPRRRRPGLVLGGRGARPGAGVGRALRAGARPERRSGLAALVPRRPVQLRPECGRPPRGRRRRRSARPHLGRGRRQRPAADLPRVGDGDGATRQRAAGARRRPGRPGRHLSADAARDGDRDPRLRQARRRLPADVLRLRRGRRRRPPPRRRGDRPDHGGRRPPPRRGRPHEARRRRGARRRPAGPPLPRPPTHWRGRALDLRPRRLVARRRRGRVARLPDRRYRRRRPLHDHPHLRHDRPAEGGGPRPRRVPDQGRPRPRLLLRPPGRRHPLLAD</sequence>
<feature type="compositionally biased region" description="Basic residues" evidence="1">
    <location>
        <begin position="269"/>
        <end position="284"/>
    </location>
</feature>
<feature type="non-terminal residue" evidence="2">
    <location>
        <position position="322"/>
    </location>
</feature>
<evidence type="ECO:0000256" key="1">
    <source>
        <dbReference type="SAM" id="MobiDB-lite"/>
    </source>
</evidence>
<feature type="compositionally biased region" description="Basic residues" evidence="1">
    <location>
        <begin position="1"/>
        <end position="18"/>
    </location>
</feature>
<feature type="non-terminal residue" evidence="2">
    <location>
        <position position="1"/>
    </location>
</feature>
<accession>A0A6J4VK65</accession>
<feature type="region of interest" description="Disordered" evidence="1">
    <location>
        <begin position="1"/>
        <end position="322"/>
    </location>
</feature>
<feature type="compositionally biased region" description="Basic residues" evidence="1">
    <location>
        <begin position="251"/>
        <end position="262"/>
    </location>
</feature>
<dbReference type="EC" id="6.2.1.16" evidence="2"/>
<gene>
    <name evidence="2" type="ORF">AVDCRST_MAG19-4026</name>
</gene>
<reference evidence="2" key="1">
    <citation type="submission" date="2020-02" db="EMBL/GenBank/DDBJ databases">
        <authorList>
            <person name="Meier V. D."/>
        </authorList>
    </citation>
    <scope>NUCLEOTIDE SEQUENCE</scope>
    <source>
        <strain evidence="2">AVDCRST_MAG19</strain>
    </source>
</reference>
<feature type="compositionally biased region" description="Basic residues" evidence="1">
    <location>
        <begin position="185"/>
        <end position="199"/>
    </location>
</feature>
<feature type="compositionally biased region" description="Basic residues" evidence="1">
    <location>
        <begin position="304"/>
        <end position="322"/>
    </location>
</feature>
<name>A0A6J4VK65_9BACT</name>
<feature type="compositionally biased region" description="Basic residues" evidence="1">
    <location>
        <begin position="44"/>
        <end position="54"/>
    </location>
</feature>
<feature type="compositionally biased region" description="Basic and acidic residues" evidence="1">
    <location>
        <begin position="157"/>
        <end position="171"/>
    </location>
</feature>
<feature type="compositionally biased region" description="Basic residues" evidence="1">
    <location>
        <begin position="145"/>
        <end position="155"/>
    </location>
</feature>